<name>A0AB34IXA5_PRYPA</name>
<evidence type="ECO:0000313" key="2">
    <source>
        <dbReference type="EMBL" id="KAL1507939.1"/>
    </source>
</evidence>
<organism evidence="2 3">
    <name type="scientific">Prymnesium parvum</name>
    <name type="common">Toxic golden alga</name>
    <dbReference type="NCBI Taxonomy" id="97485"/>
    <lineage>
        <taxon>Eukaryota</taxon>
        <taxon>Haptista</taxon>
        <taxon>Haptophyta</taxon>
        <taxon>Prymnesiophyceae</taxon>
        <taxon>Prymnesiales</taxon>
        <taxon>Prymnesiaceae</taxon>
        <taxon>Prymnesium</taxon>
    </lineage>
</organism>
<feature type="region of interest" description="Disordered" evidence="1">
    <location>
        <begin position="137"/>
        <end position="294"/>
    </location>
</feature>
<dbReference type="EMBL" id="JBGBPQ010000017">
    <property type="protein sequence ID" value="KAL1507939.1"/>
    <property type="molecule type" value="Genomic_DNA"/>
</dbReference>
<gene>
    <name evidence="2" type="ORF">AB1Y20_007543</name>
</gene>
<evidence type="ECO:0000313" key="3">
    <source>
        <dbReference type="Proteomes" id="UP001515480"/>
    </source>
</evidence>
<reference evidence="2 3" key="1">
    <citation type="journal article" date="2024" name="Science">
        <title>Giant polyketide synthase enzymes in the biosynthesis of giant marine polyether toxins.</title>
        <authorList>
            <person name="Fallon T.R."/>
            <person name="Shende V.V."/>
            <person name="Wierzbicki I.H."/>
            <person name="Pendleton A.L."/>
            <person name="Watervoot N.F."/>
            <person name="Auber R.P."/>
            <person name="Gonzalez D.J."/>
            <person name="Wisecaver J.H."/>
            <person name="Moore B.S."/>
        </authorList>
    </citation>
    <scope>NUCLEOTIDE SEQUENCE [LARGE SCALE GENOMIC DNA]</scope>
    <source>
        <strain evidence="2 3">12B1</strain>
    </source>
</reference>
<accession>A0AB34IXA5</accession>
<evidence type="ECO:0008006" key="4">
    <source>
        <dbReference type="Google" id="ProtNLM"/>
    </source>
</evidence>
<evidence type="ECO:0000256" key="1">
    <source>
        <dbReference type="SAM" id="MobiDB-lite"/>
    </source>
</evidence>
<dbReference type="AlphaFoldDB" id="A0AB34IXA5"/>
<sequence length="294" mass="30292">MACDDYRLDLLGQFGTCKCGFPKSDHQLQRSQTFSPAGKLAGKKAAFSLKESSPPEPSRGGAKPPAALEEERLSVASRAKSFAPQKFSAPSATSNRAAPPPAAACGASASKGASASAVEEGETISVASRAKSFAAQNFASPAKPAPRSSPKATFAEPAEAQKGTAREAKQPSLASAGEEEGSLSVSSRAKSFAGFKVPSPSNAPVRRAPKAASDSADDELSVTARAKSFAGLKLHSPSSLPPTTRPTSMSAQAALEEAAMSHPTVDRARPPKRRQTRTMLTSSVKSSLPPVSID</sequence>
<feature type="compositionally biased region" description="Polar residues" evidence="1">
    <location>
        <begin position="277"/>
        <end position="286"/>
    </location>
</feature>
<feature type="compositionally biased region" description="Low complexity" evidence="1">
    <location>
        <begin position="139"/>
        <end position="152"/>
    </location>
</feature>
<proteinExistence type="predicted"/>
<feature type="region of interest" description="Disordered" evidence="1">
    <location>
        <begin position="28"/>
        <end position="124"/>
    </location>
</feature>
<protein>
    <recommendedName>
        <fullName evidence="4">Proteophosphoglycan ppg4</fullName>
    </recommendedName>
</protein>
<dbReference type="Proteomes" id="UP001515480">
    <property type="component" value="Unassembled WGS sequence"/>
</dbReference>
<keyword evidence="3" id="KW-1185">Reference proteome</keyword>
<feature type="compositionally biased region" description="Low complexity" evidence="1">
    <location>
        <begin position="88"/>
        <end position="117"/>
    </location>
</feature>
<comment type="caution">
    <text evidence="2">The sequence shown here is derived from an EMBL/GenBank/DDBJ whole genome shotgun (WGS) entry which is preliminary data.</text>
</comment>